<proteinExistence type="predicted"/>
<name>T5A6P9_OPHSC</name>
<dbReference type="OrthoDB" id="5368598at2759"/>
<keyword evidence="1" id="KW-1133">Transmembrane helix</keyword>
<keyword evidence="1" id="KW-0472">Membrane</keyword>
<keyword evidence="1" id="KW-0812">Transmembrane</keyword>
<accession>T5A6P9</accession>
<gene>
    <name evidence="2" type="ORF">OCS_06206</name>
</gene>
<dbReference type="HOGENOM" id="CLU_2347282_0_0_1"/>
<dbReference type="AlphaFoldDB" id="T5A6P9"/>
<dbReference type="Proteomes" id="UP000019374">
    <property type="component" value="Unassembled WGS sequence"/>
</dbReference>
<feature type="transmembrane region" description="Helical" evidence="1">
    <location>
        <begin position="54"/>
        <end position="75"/>
    </location>
</feature>
<dbReference type="EMBL" id="KE655641">
    <property type="protein sequence ID" value="EQK98080.1"/>
    <property type="molecule type" value="Genomic_DNA"/>
</dbReference>
<sequence length="97" mass="10655">MPSGHDDDVLGLSSSSSAFAGLWLQARAPPADQVAWVPDEEHGLSNDQLLAMRLTSLIMGSISLLSSLFATFWFVRMSRSFRHEQVGRVPQSPVRPC</sequence>
<protein>
    <submittedName>
        <fullName evidence="2">Uncharacterized protein</fullName>
    </submittedName>
</protein>
<reference evidence="2 3" key="1">
    <citation type="journal article" date="2013" name="Chin. Sci. Bull.">
        <title>Genome survey uncovers the secrets of sex and lifestyle in caterpillar fungus.</title>
        <authorList>
            <person name="Hu X."/>
            <person name="Zhang Y."/>
            <person name="Xiao G."/>
            <person name="Zheng P."/>
            <person name="Xia Y."/>
            <person name="Zhang X."/>
            <person name="St Leger R.J."/>
            <person name="Liu X."/>
            <person name="Wang C."/>
        </authorList>
    </citation>
    <scope>NUCLEOTIDE SEQUENCE [LARGE SCALE GENOMIC DNA]</scope>
    <source>
        <strain evidence="3">Co18 / CGMCC 3.14243</strain>
        <tissue evidence="2">Fruit-body</tissue>
    </source>
</reference>
<evidence type="ECO:0000313" key="2">
    <source>
        <dbReference type="EMBL" id="EQK98080.1"/>
    </source>
</evidence>
<evidence type="ECO:0000256" key="1">
    <source>
        <dbReference type="SAM" id="Phobius"/>
    </source>
</evidence>
<evidence type="ECO:0000313" key="3">
    <source>
        <dbReference type="Proteomes" id="UP000019374"/>
    </source>
</evidence>
<organism evidence="2 3">
    <name type="scientific">Ophiocordyceps sinensis (strain Co18 / CGMCC 3.14243)</name>
    <name type="common">Yarsagumba caterpillar fungus</name>
    <name type="synonym">Hirsutella sinensis</name>
    <dbReference type="NCBI Taxonomy" id="911162"/>
    <lineage>
        <taxon>Eukaryota</taxon>
        <taxon>Fungi</taxon>
        <taxon>Dikarya</taxon>
        <taxon>Ascomycota</taxon>
        <taxon>Pezizomycotina</taxon>
        <taxon>Sordariomycetes</taxon>
        <taxon>Hypocreomycetidae</taxon>
        <taxon>Hypocreales</taxon>
        <taxon>Ophiocordycipitaceae</taxon>
        <taxon>Ophiocordyceps</taxon>
    </lineage>
</organism>